<dbReference type="HOGENOM" id="CLU_2329094_0_0_0"/>
<evidence type="ECO:0000313" key="1">
    <source>
        <dbReference type="EMBL" id="AFZ67100.1"/>
    </source>
</evidence>
<evidence type="ECO:0008006" key="3">
    <source>
        <dbReference type="Google" id="ProtNLM"/>
    </source>
</evidence>
<protein>
    <recommendedName>
        <fullName evidence="3">Transcriptional regulator</fullName>
    </recommendedName>
</protein>
<organism evidence="1 2">
    <name type="scientific">Deinococcus peraridilitoris (strain DSM 19664 / LMG 22246 / CIP 109416 / KR-200)</name>
    <dbReference type="NCBI Taxonomy" id="937777"/>
    <lineage>
        <taxon>Bacteria</taxon>
        <taxon>Thermotogati</taxon>
        <taxon>Deinococcota</taxon>
        <taxon>Deinococci</taxon>
        <taxon>Deinococcales</taxon>
        <taxon>Deinococcaceae</taxon>
        <taxon>Deinococcus</taxon>
    </lineage>
</organism>
<dbReference type="PATRIC" id="fig|937777.3.peg.1561"/>
<proteinExistence type="predicted"/>
<dbReference type="STRING" id="937777.Deipe_1559"/>
<dbReference type="KEGG" id="dpd:Deipe_1559"/>
<name>L0A295_DEIPD</name>
<sequence length="98" mass="10962">MIVAPHSVQAELLLIANGDAASVTTLAWRILERQHRVVSDGAVRLAAESLTARGLLQVEEHQRFRFYLATLEGEAEADLVFEARKRERKASRREASHA</sequence>
<gene>
    <name evidence="1" type="ordered locus">Deipe_1559</name>
</gene>
<dbReference type="AlphaFoldDB" id="L0A295"/>
<accession>L0A295</accession>
<dbReference type="Proteomes" id="UP000010467">
    <property type="component" value="Chromosome"/>
</dbReference>
<reference evidence="2" key="1">
    <citation type="submission" date="2012-03" db="EMBL/GenBank/DDBJ databases">
        <title>Complete sequence of chromosome of Deinococcus peraridilitoris DSM 19664.</title>
        <authorList>
            <person name="Lucas S."/>
            <person name="Copeland A."/>
            <person name="Lapidus A."/>
            <person name="Glavina del Rio T."/>
            <person name="Dalin E."/>
            <person name="Tice H."/>
            <person name="Bruce D."/>
            <person name="Goodwin L."/>
            <person name="Pitluck S."/>
            <person name="Peters L."/>
            <person name="Mikhailova N."/>
            <person name="Lu M."/>
            <person name="Kyrpides N."/>
            <person name="Mavromatis K."/>
            <person name="Ivanova N."/>
            <person name="Brettin T."/>
            <person name="Detter J.C."/>
            <person name="Han C."/>
            <person name="Larimer F."/>
            <person name="Land M."/>
            <person name="Hauser L."/>
            <person name="Markowitz V."/>
            <person name="Cheng J.-F."/>
            <person name="Hugenholtz P."/>
            <person name="Woyke T."/>
            <person name="Wu D."/>
            <person name="Pukall R."/>
            <person name="Steenblock K."/>
            <person name="Brambilla E."/>
            <person name="Klenk H.-P."/>
            <person name="Eisen J.A."/>
        </authorList>
    </citation>
    <scope>NUCLEOTIDE SEQUENCE [LARGE SCALE GENOMIC DNA]</scope>
    <source>
        <strain evidence="2">DSM 19664 / LMG 22246 / CIP 109416 / KR-200</strain>
    </source>
</reference>
<evidence type="ECO:0000313" key="2">
    <source>
        <dbReference type="Proteomes" id="UP000010467"/>
    </source>
</evidence>
<dbReference type="EMBL" id="CP003382">
    <property type="protein sequence ID" value="AFZ67100.1"/>
    <property type="molecule type" value="Genomic_DNA"/>
</dbReference>
<keyword evidence="2" id="KW-1185">Reference proteome</keyword>
<dbReference type="RefSeq" id="WP_015235408.1">
    <property type="nucleotide sequence ID" value="NC_019793.1"/>
</dbReference>